<feature type="domain" description="Cryptic loci regulator 2 C-terminal" evidence="2">
    <location>
        <begin position="358"/>
        <end position="494"/>
    </location>
</feature>
<dbReference type="GO" id="GO:0033553">
    <property type="term" value="C:rDNA heterochromatin"/>
    <property type="evidence" value="ECO:0007669"/>
    <property type="project" value="TreeGrafter"/>
</dbReference>
<evidence type="ECO:0000313" key="4">
    <source>
        <dbReference type="EMBL" id="KAK0627739.1"/>
    </source>
</evidence>
<dbReference type="InterPro" id="IPR031915">
    <property type="entry name" value="Clr2_N"/>
</dbReference>
<feature type="compositionally biased region" description="Low complexity" evidence="1">
    <location>
        <begin position="156"/>
        <end position="173"/>
    </location>
</feature>
<dbReference type="PANTHER" id="PTHR38046:SF1">
    <property type="entry name" value="CRYPTIC LOCI REGULATOR 2"/>
    <property type="match status" value="1"/>
</dbReference>
<feature type="domain" description="Cryptic loci regulator 2 N-terminal" evidence="3">
    <location>
        <begin position="67"/>
        <end position="130"/>
    </location>
</feature>
<dbReference type="GO" id="GO:0030466">
    <property type="term" value="P:silent mating-type cassette heterochromatin formation"/>
    <property type="evidence" value="ECO:0007669"/>
    <property type="project" value="TreeGrafter"/>
</dbReference>
<dbReference type="GO" id="GO:0031934">
    <property type="term" value="C:mating-type region heterochromatin"/>
    <property type="evidence" value="ECO:0007669"/>
    <property type="project" value="TreeGrafter"/>
</dbReference>
<name>A0AA40C7R8_9PEZI</name>
<evidence type="ECO:0000256" key="1">
    <source>
        <dbReference type="SAM" id="MobiDB-lite"/>
    </source>
</evidence>
<keyword evidence="5" id="KW-1185">Reference proteome</keyword>
<dbReference type="Pfam" id="PF10383">
    <property type="entry name" value="Clr2"/>
    <property type="match status" value="1"/>
</dbReference>
<evidence type="ECO:0000313" key="5">
    <source>
        <dbReference type="Proteomes" id="UP001175000"/>
    </source>
</evidence>
<dbReference type="GO" id="GO:0070824">
    <property type="term" value="C:SHREC complex"/>
    <property type="evidence" value="ECO:0007669"/>
    <property type="project" value="InterPro"/>
</dbReference>
<dbReference type="AlphaFoldDB" id="A0AA40C7R8"/>
<feature type="compositionally biased region" description="Low complexity" evidence="1">
    <location>
        <begin position="181"/>
        <end position="190"/>
    </location>
</feature>
<protein>
    <submittedName>
        <fullName evidence="4">Transcription-silencing protein Clr2-domain-containing protein</fullName>
    </submittedName>
</protein>
<dbReference type="Pfam" id="PF16761">
    <property type="entry name" value="Clr2_transil"/>
    <property type="match status" value="1"/>
</dbReference>
<dbReference type="PANTHER" id="PTHR38046">
    <property type="entry name" value="CRYPTIC LOCI REGULATOR 2"/>
    <property type="match status" value="1"/>
</dbReference>
<sequence length="564" mass="61724">MASANQDPDYWPIHIARSDGKAYENLDHSSLDPNETKDVEQLERWEVIIAGHLQFQLAPKEEKRQFKLAGLPKGYELRCAVRKDFGRDYYLYGHPAGIKSNYRTPGDFVLHLLWLASDSTDYAQCSCDLCIKMVETIRQKAPQAQVSLPPAPPIPGQALPPAQGPTPAAKPLAAPAPAPAPGQTTPAGPVAAPAAANVSAAPPGMIGPPNVFRVGELVWYRQGAWRLGLVLGIRLKVGKPPQADNSYDYILAPLGHALLNQQNVTKEVADMRPFLTFSIPEVTIEELKDKSFESVDWRDFATRYANEPEPGKRAFKMQTVGLEASKIAARSINDSFSTFSRLGEGFTPDHMYRVQSFTGVYFGAEMVRVGDPIRVTAPAVVAIQDPLGDHSKPTTAVMLVSEIQLLTPAWPGNDPAAAAAGMNLQFRGNIYRTARAPLPHPPAFVHAATLGPTFDHELAGRNQIERDKKFAWGWMLIESNAVRAEADVQGRFYVTHKLMSIIDPARLQDSVQRGIIEEAQSYLNSRSHSGWNGRTTTGLYPRRAAAIGNAVATQFIAPQGLVED</sequence>
<comment type="caution">
    <text evidence="4">The sequence shown here is derived from an EMBL/GenBank/DDBJ whole genome shotgun (WGS) entry which is preliminary data.</text>
</comment>
<feature type="region of interest" description="Disordered" evidence="1">
    <location>
        <begin position="144"/>
        <end position="190"/>
    </location>
</feature>
<dbReference type="EMBL" id="JAULSU010000002">
    <property type="protein sequence ID" value="KAK0627739.1"/>
    <property type="molecule type" value="Genomic_DNA"/>
</dbReference>
<organism evidence="4 5">
    <name type="scientific">Immersiella caudata</name>
    <dbReference type="NCBI Taxonomy" id="314043"/>
    <lineage>
        <taxon>Eukaryota</taxon>
        <taxon>Fungi</taxon>
        <taxon>Dikarya</taxon>
        <taxon>Ascomycota</taxon>
        <taxon>Pezizomycotina</taxon>
        <taxon>Sordariomycetes</taxon>
        <taxon>Sordariomycetidae</taxon>
        <taxon>Sordariales</taxon>
        <taxon>Lasiosphaeriaceae</taxon>
        <taxon>Immersiella</taxon>
    </lineage>
</organism>
<evidence type="ECO:0000259" key="3">
    <source>
        <dbReference type="Pfam" id="PF16761"/>
    </source>
</evidence>
<reference evidence="4" key="1">
    <citation type="submission" date="2023-06" db="EMBL/GenBank/DDBJ databases">
        <title>Genome-scale phylogeny and comparative genomics of the fungal order Sordariales.</title>
        <authorList>
            <consortium name="Lawrence Berkeley National Laboratory"/>
            <person name="Hensen N."/>
            <person name="Bonometti L."/>
            <person name="Westerberg I."/>
            <person name="Brannstrom I.O."/>
            <person name="Guillou S."/>
            <person name="Cros-Aarteil S."/>
            <person name="Calhoun S."/>
            <person name="Haridas S."/>
            <person name="Kuo A."/>
            <person name="Mondo S."/>
            <person name="Pangilinan J."/>
            <person name="Riley R."/>
            <person name="Labutti K."/>
            <person name="Andreopoulos B."/>
            <person name="Lipzen A."/>
            <person name="Chen C."/>
            <person name="Yanf M."/>
            <person name="Daum C."/>
            <person name="Ng V."/>
            <person name="Clum A."/>
            <person name="Steindorff A."/>
            <person name="Ohm R."/>
            <person name="Martin F."/>
            <person name="Silar P."/>
            <person name="Natvig D."/>
            <person name="Lalanne C."/>
            <person name="Gautier V."/>
            <person name="Ament-Velasquez S.L."/>
            <person name="Kruys A."/>
            <person name="Hutchinson M.I."/>
            <person name="Powell A.J."/>
            <person name="Barry K."/>
            <person name="Miller A.N."/>
            <person name="Grigoriev I.V."/>
            <person name="Debuchy R."/>
            <person name="Gladieux P."/>
            <person name="Thoren M.H."/>
            <person name="Johannesson H."/>
        </authorList>
    </citation>
    <scope>NUCLEOTIDE SEQUENCE</scope>
    <source>
        <strain evidence="4">CBS 606.72</strain>
    </source>
</reference>
<proteinExistence type="predicted"/>
<accession>A0AA40C7R8</accession>
<gene>
    <name evidence="4" type="ORF">B0T14DRAFT_423783</name>
</gene>
<dbReference type="InterPro" id="IPR018839">
    <property type="entry name" value="Tscrpt-silencing_Clr2_C"/>
</dbReference>
<dbReference type="InterPro" id="IPR038986">
    <property type="entry name" value="Clr2"/>
</dbReference>
<dbReference type="Proteomes" id="UP001175000">
    <property type="component" value="Unassembled WGS sequence"/>
</dbReference>
<evidence type="ECO:0000259" key="2">
    <source>
        <dbReference type="Pfam" id="PF10383"/>
    </source>
</evidence>